<dbReference type="GO" id="GO:0016020">
    <property type="term" value="C:membrane"/>
    <property type="evidence" value="ECO:0007669"/>
    <property type="project" value="UniProtKB-SubCell"/>
</dbReference>
<feature type="transmembrane region" description="Helical" evidence="6">
    <location>
        <begin position="500"/>
        <end position="522"/>
    </location>
</feature>
<feature type="transmembrane region" description="Helical" evidence="6">
    <location>
        <begin position="474"/>
        <end position="494"/>
    </location>
</feature>
<gene>
    <name evidence="8" type="ORF">LTR62_004350</name>
</gene>
<keyword evidence="5 6" id="KW-0472">Membrane</keyword>
<comment type="similarity">
    <text evidence="2">Belongs to the amino acid/polyamine transporter 2 family.</text>
</comment>
<evidence type="ECO:0000256" key="1">
    <source>
        <dbReference type="ARBA" id="ARBA00004141"/>
    </source>
</evidence>
<sequence>MATGYGSAAIMGAAADPRLGTQADDIGKGRQGSVAAEILSGTVNERRRSLIYADHSILFEDYHYWANRSREYEQTIDTKSAGLAGTFKMITGLGKKTEQPREMQTMQNTENISAEEKSEGDRAAGLRRGEERFGISESEWDNAQRAIRTATWGGIFYLITTDILGPYNVPWAISQMGYGPGFALYTTFGGLAFYSGWQLWKIFVGLDSTRYPLRNYGDVAFRVFGSWARYLANVLQSFQFFLNVVLIIESNGQALAQMSAGASGGKQLCFVLCEAIFMLCGFALGQIRTLQRLSWLSNLAIWLNVIVIIMVMVVVHKYPPNYAAAAQSGIDITQPIITTANWPPGLALPNYINGLMNCVFAYGGATLFNELMAEMRRPMDFMKALLCADIFIYAVYLIMGMIVYSAQGQYTYPVAYQGIPGSAYQWQTLGNAISFISALIAALLYGNIGIKVIYATVLRDVFKFPPLDKKSGKIIWVVLIPIYWGLAFVIAAAIPQIANLTSFVGAACILQFTYTFPPILLVGYNCQKDAMLEGEEYDPISGQVQRHDEGMKRWIRGYMKRPFLNTFDVLYSLGALATAGLGIWASTTSMHATFAKTPITAFTCTNPAG</sequence>
<dbReference type="EMBL" id="JAVRRL010000031">
    <property type="protein sequence ID" value="KAK5112387.1"/>
    <property type="molecule type" value="Genomic_DNA"/>
</dbReference>
<evidence type="ECO:0000256" key="6">
    <source>
        <dbReference type="SAM" id="Phobius"/>
    </source>
</evidence>
<evidence type="ECO:0000256" key="2">
    <source>
        <dbReference type="ARBA" id="ARBA00008066"/>
    </source>
</evidence>
<dbReference type="GO" id="GO:0015179">
    <property type="term" value="F:L-amino acid transmembrane transporter activity"/>
    <property type="evidence" value="ECO:0007669"/>
    <property type="project" value="TreeGrafter"/>
</dbReference>
<evidence type="ECO:0000256" key="5">
    <source>
        <dbReference type="ARBA" id="ARBA00023136"/>
    </source>
</evidence>
<feature type="transmembrane region" description="Helical" evidence="6">
    <location>
        <begin position="230"/>
        <end position="248"/>
    </location>
</feature>
<feature type="domain" description="Amino acid transporter transmembrane" evidence="7">
    <location>
        <begin position="149"/>
        <end position="520"/>
    </location>
</feature>
<dbReference type="InterPro" id="IPR013057">
    <property type="entry name" value="AA_transpt_TM"/>
</dbReference>
<dbReference type="PANTHER" id="PTHR22950">
    <property type="entry name" value="AMINO ACID TRANSPORTER"/>
    <property type="match status" value="1"/>
</dbReference>
<proteinExistence type="inferred from homology"/>
<evidence type="ECO:0000313" key="8">
    <source>
        <dbReference type="EMBL" id="KAK5112387.1"/>
    </source>
</evidence>
<feature type="transmembrane region" description="Helical" evidence="6">
    <location>
        <begin position="432"/>
        <end position="454"/>
    </location>
</feature>
<dbReference type="PANTHER" id="PTHR22950:SF461">
    <property type="entry name" value="AMINO ACID TRANSPORTER TRANSMEMBRANE DOMAIN-CONTAINING PROTEIN"/>
    <property type="match status" value="1"/>
</dbReference>
<comment type="subcellular location">
    <subcellularLocation>
        <location evidence="1">Membrane</location>
        <topology evidence="1">Multi-pass membrane protein</topology>
    </subcellularLocation>
</comment>
<feature type="transmembrane region" description="Helical" evidence="6">
    <location>
        <begin position="384"/>
        <end position="406"/>
    </location>
</feature>
<comment type="caution">
    <text evidence="8">The sequence shown here is derived from an EMBL/GenBank/DDBJ whole genome shotgun (WGS) entry which is preliminary data.</text>
</comment>
<organism evidence="8 9">
    <name type="scientific">Meristemomyces frigidus</name>
    <dbReference type="NCBI Taxonomy" id="1508187"/>
    <lineage>
        <taxon>Eukaryota</taxon>
        <taxon>Fungi</taxon>
        <taxon>Dikarya</taxon>
        <taxon>Ascomycota</taxon>
        <taxon>Pezizomycotina</taxon>
        <taxon>Dothideomycetes</taxon>
        <taxon>Dothideomycetidae</taxon>
        <taxon>Mycosphaerellales</taxon>
        <taxon>Teratosphaeriaceae</taxon>
        <taxon>Meristemomyces</taxon>
    </lineage>
</organism>
<keyword evidence="4 6" id="KW-1133">Transmembrane helix</keyword>
<reference evidence="8" key="1">
    <citation type="submission" date="2023-08" db="EMBL/GenBank/DDBJ databases">
        <title>Black Yeasts Isolated from many extreme environments.</title>
        <authorList>
            <person name="Coleine C."/>
            <person name="Stajich J.E."/>
            <person name="Selbmann L."/>
        </authorList>
    </citation>
    <scope>NUCLEOTIDE SEQUENCE</scope>
    <source>
        <strain evidence="8">CCFEE 5401</strain>
    </source>
</reference>
<feature type="transmembrane region" description="Helical" evidence="6">
    <location>
        <begin position="299"/>
        <end position="318"/>
    </location>
</feature>
<feature type="transmembrane region" description="Helical" evidence="6">
    <location>
        <begin position="351"/>
        <end position="372"/>
    </location>
</feature>
<keyword evidence="3 6" id="KW-0812">Transmembrane</keyword>
<feature type="transmembrane region" description="Helical" evidence="6">
    <location>
        <begin position="268"/>
        <end position="287"/>
    </location>
</feature>
<evidence type="ECO:0000259" key="7">
    <source>
        <dbReference type="Pfam" id="PF01490"/>
    </source>
</evidence>
<evidence type="ECO:0000313" key="9">
    <source>
        <dbReference type="Proteomes" id="UP001310890"/>
    </source>
</evidence>
<evidence type="ECO:0000256" key="3">
    <source>
        <dbReference type="ARBA" id="ARBA00022692"/>
    </source>
</evidence>
<protein>
    <recommendedName>
        <fullName evidence="7">Amino acid transporter transmembrane domain-containing protein</fullName>
    </recommendedName>
</protein>
<name>A0AAN7TI10_9PEZI</name>
<dbReference type="Pfam" id="PF01490">
    <property type="entry name" value="Aa_trans"/>
    <property type="match status" value="1"/>
</dbReference>
<accession>A0AAN7TI10</accession>
<evidence type="ECO:0000256" key="4">
    <source>
        <dbReference type="ARBA" id="ARBA00022989"/>
    </source>
</evidence>
<feature type="transmembrane region" description="Helical" evidence="6">
    <location>
        <begin position="563"/>
        <end position="585"/>
    </location>
</feature>
<dbReference type="AlphaFoldDB" id="A0AAN7TI10"/>
<dbReference type="Proteomes" id="UP001310890">
    <property type="component" value="Unassembled WGS sequence"/>
</dbReference>